<evidence type="ECO:0000259" key="2">
    <source>
        <dbReference type="Pfam" id="PF00534"/>
    </source>
</evidence>
<keyword evidence="5" id="KW-1185">Reference proteome</keyword>
<evidence type="ECO:0000313" key="5">
    <source>
        <dbReference type="Proteomes" id="UP001251524"/>
    </source>
</evidence>
<comment type="caution">
    <text evidence="4">The sequence shown here is derived from an EMBL/GenBank/DDBJ whole genome shotgun (WGS) entry which is preliminary data.</text>
</comment>
<dbReference type="CDD" id="cd03811">
    <property type="entry name" value="GT4_GT28_WabH-like"/>
    <property type="match status" value="1"/>
</dbReference>
<dbReference type="Gene3D" id="3.40.50.2000">
    <property type="entry name" value="Glycogen Phosphorylase B"/>
    <property type="match status" value="2"/>
</dbReference>
<feature type="region of interest" description="Disordered" evidence="1">
    <location>
        <begin position="368"/>
        <end position="392"/>
    </location>
</feature>
<dbReference type="Pfam" id="PF00534">
    <property type="entry name" value="Glycos_transf_1"/>
    <property type="match status" value="1"/>
</dbReference>
<gene>
    <name evidence="4" type="ORF">J2X06_001366</name>
</gene>
<dbReference type="InterPro" id="IPR050194">
    <property type="entry name" value="Glycosyltransferase_grp1"/>
</dbReference>
<organism evidence="4 5">
    <name type="scientific">Lysobacter niastensis</name>
    <dbReference type="NCBI Taxonomy" id="380629"/>
    <lineage>
        <taxon>Bacteria</taxon>
        <taxon>Pseudomonadati</taxon>
        <taxon>Pseudomonadota</taxon>
        <taxon>Gammaproteobacteria</taxon>
        <taxon>Lysobacterales</taxon>
        <taxon>Lysobacteraceae</taxon>
        <taxon>Lysobacter</taxon>
    </lineage>
</organism>
<name>A0ABU1W9N9_9GAMM</name>
<dbReference type="PANTHER" id="PTHR45947:SF3">
    <property type="entry name" value="SULFOQUINOVOSYL TRANSFERASE SQD2"/>
    <property type="match status" value="1"/>
</dbReference>
<reference evidence="4 5" key="1">
    <citation type="submission" date="2023-07" db="EMBL/GenBank/DDBJ databases">
        <title>Sorghum-associated microbial communities from plants grown in Nebraska, USA.</title>
        <authorList>
            <person name="Schachtman D."/>
        </authorList>
    </citation>
    <scope>NUCLEOTIDE SEQUENCE [LARGE SCALE GENOMIC DNA]</scope>
    <source>
        <strain evidence="4 5">BE198</strain>
    </source>
</reference>
<dbReference type="SUPFAM" id="SSF53756">
    <property type="entry name" value="UDP-Glycosyltransferase/glycogen phosphorylase"/>
    <property type="match status" value="1"/>
</dbReference>
<proteinExistence type="predicted"/>
<dbReference type="InterPro" id="IPR001296">
    <property type="entry name" value="Glyco_trans_1"/>
</dbReference>
<dbReference type="Pfam" id="PF13439">
    <property type="entry name" value="Glyco_transf_4"/>
    <property type="match status" value="1"/>
</dbReference>
<evidence type="ECO:0000313" key="4">
    <source>
        <dbReference type="EMBL" id="MDR7134182.1"/>
    </source>
</evidence>
<accession>A0ABU1W9N9</accession>
<dbReference type="Proteomes" id="UP001251524">
    <property type="component" value="Unassembled WGS sequence"/>
</dbReference>
<feature type="domain" description="Glycosyl transferase family 1" evidence="2">
    <location>
        <begin position="182"/>
        <end position="345"/>
    </location>
</feature>
<dbReference type="EMBL" id="JAVDVY010000001">
    <property type="protein sequence ID" value="MDR7134182.1"/>
    <property type="molecule type" value="Genomic_DNA"/>
</dbReference>
<dbReference type="RefSeq" id="WP_310060002.1">
    <property type="nucleotide sequence ID" value="NZ_JAVDVY010000001.1"/>
</dbReference>
<evidence type="ECO:0000256" key="1">
    <source>
        <dbReference type="SAM" id="MobiDB-lite"/>
    </source>
</evidence>
<protein>
    <submittedName>
        <fullName evidence="4">Glycosyltransferase involved in cell wall biosynthesis</fullName>
    </submittedName>
</protein>
<dbReference type="InterPro" id="IPR028098">
    <property type="entry name" value="Glyco_trans_4-like_N"/>
</dbReference>
<sequence>MAVKRLLVVSDEMEVGGSQRQITHLLTGLDRTRWQPELLYFRNPSFLIGEVEDLGIAVRHLPKQGRFDPGFVLRYAALLRSGRYDLVHAFSLTAELWTAVARLLVPHAPRQVSSVRGLYLSESPQFWKLKRFALSRSDAVIANALACAKAASTHTGIALDRFDVVANGVDIPAMLDENQRAALRHSIGVPHGRAFGLFVGRLVREKNPACLVRALAGLSMQSRPWLAIAGDGPLRDDLGMMVATSGLTADVSFLGERRDAIALMQAADFLVLPSCQEGMSNAVLEAMAVGCPVIASAVGGNRELVEDRRTGLLFANDDHHALGACLRRMGTDPAFRARLSAEAQDQVHARHTVPTMVADTTAIYDRVLRGTEPRASRNRDGLPGRSAVDDRP</sequence>
<evidence type="ECO:0000259" key="3">
    <source>
        <dbReference type="Pfam" id="PF13439"/>
    </source>
</evidence>
<feature type="domain" description="Glycosyltransferase subfamily 4-like N-terminal" evidence="3">
    <location>
        <begin position="15"/>
        <end position="171"/>
    </location>
</feature>
<dbReference type="PANTHER" id="PTHR45947">
    <property type="entry name" value="SULFOQUINOVOSYL TRANSFERASE SQD2"/>
    <property type="match status" value="1"/>
</dbReference>